<dbReference type="EMBL" id="JNBY01000089">
    <property type="protein sequence ID" value="KDN84837.1"/>
    <property type="molecule type" value="Genomic_DNA"/>
</dbReference>
<sequence>MGVGLLELLAARSAPPATGGRRPSLSSPRAAARNSRAPELDRHVT</sequence>
<evidence type="ECO:0000313" key="3">
    <source>
        <dbReference type="Proteomes" id="UP000027178"/>
    </source>
</evidence>
<evidence type="ECO:0000256" key="1">
    <source>
        <dbReference type="SAM" id="MobiDB-lite"/>
    </source>
</evidence>
<dbReference type="AlphaFoldDB" id="A0A066YUC8"/>
<reference evidence="2 3" key="1">
    <citation type="submission" date="2014-05" db="EMBL/GenBank/DDBJ databases">
        <title>Draft Genome Sequence of Kitasatospora cheerisanensis KCTC 2395.</title>
        <authorList>
            <person name="Nam D.H."/>
        </authorList>
    </citation>
    <scope>NUCLEOTIDE SEQUENCE [LARGE SCALE GENOMIC DNA]</scope>
    <source>
        <strain evidence="2 3">KCTC 2395</strain>
    </source>
</reference>
<name>A0A066YUC8_9ACTN</name>
<proteinExistence type="predicted"/>
<feature type="compositionally biased region" description="Low complexity" evidence="1">
    <location>
        <begin position="21"/>
        <end position="35"/>
    </location>
</feature>
<dbReference type="HOGENOM" id="CLU_3200940_0_0_11"/>
<dbReference type="Proteomes" id="UP000027178">
    <property type="component" value="Unassembled WGS sequence"/>
</dbReference>
<comment type="caution">
    <text evidence="2">The sequence shown here is derived from an EMBL/GenBank/DDBJ whole genome shotgun (WGS) entry which is preliminary data.</text>
</comment>
<organism evidence="2 3">
    <name type="scientific">Kitasatospora cheerisanensis KCTC 2395</name>
    <dbReference type="NCBI Taxonomy" id="1348663"/>
    <lineage>
        <taxon>Bacteria</taxon>
        <taxon>Bacillati</taxon>
        <taxon>Actinomycetota</taxon>
        <taxon>Actinomycetes</taxon>
        <taxon>Kitasatosporales</taxon>
        <taxon>Streptomycetaceae</taxon>
        <taxon>Kitasatospora</taxon>
    </lineage>
</organism>
<feature type="region of interest" description="Disordered" evidence="1">
    <location>
        <begin position="11"/>
        <end position="45"/>
    </location>
</feature>
<feature type="compositionally biased region" description="Basic and acidic residues" evidence="1">
    <location>
        <begin position="36"/>
        <end position="45"/>
    </location>
</feature>
<evidence type="ECO:0000313" key="2">
    <source>
        <dbReference type="EMBL" id="KDN84837.1"/>
    </source>
</evidence>
<gene>
    <name evidence="2" type="ORF">KCH_33640</name>
</gene>
<keyword evidence="3" id="KW-1185">Reference proteome</keyword>
<accession>A0A066YUC8</accession>
<protein>
    <submittedName>
        <fullName evidence="2">Uncharacterized protein</fullName>
    </submittedName>
</protein>